<feature type="transmembrane region" description="Helical" evidence="5">
    <location>
        <begin position="468"/>
        <end position="488"/>
    </location>
</feature>
<name>A0A1G2HJW3_9BACT</name>
<comment type="caution">
    <text evidence="7">The sequence shown here is derived from an EMBL/GenBank/DDBJ whole genome shotgun (WGS) entry which is preliminary data.</text>
</comment>
<evidence type="ECO:0000256" key="1">
    <source>
        <dbReference type="ARBA" id="ARBA00004141"/>
    </source>
</evidence>
<dbReference type="Proteomes" id="UP000178509">
    <property type="component" value="Unassembled WGS sequence"/>
</dbReference>
<keyword evidence="4 5" id="KW-0472">Membrane</keyword>
<dbReference type="STRING" id="1802164.A3H51_00185"/>
<evidence type="ECO:0000256" key="4">
    <source>
        <dbReference type="ARBA" id="ARBA00023136"/>
    </source>
</evidence>
<gene>
    <name evidence="7" type="ORF">A3H51_00185</name>
</gene>
<feature type="transmembrane region" description="Helical" evidence="5">
    <location>
        <begin position="37"/>
        <end position="59"/>
    </location>
</feature>
<feature type="domain" description="O-antigen ligase-related" evidence="6">
    <location>
        <begin position="326"/>
        <end position="481"/>
    </location>
</feature>
<reference evidence="7 8" key="1">
    <citation type="journal article" date="2016" name="Nat. Commun.">
        <title>Thousands of microbial genomes shed light on interconnected biogeochemical processes in an aquifer system.</title>
        <authorList>
            <person name="Anantharaman K."/>
            <person name="Brown C.T."/>
            <person name="Hug L.A."/>
            <person name="Sharon I."/>
            <person name="Castelle C.J."/>
            <person name="Probst A.J."/>
            <person name="Thomas B.C."/>
            <person name="Singh A."/>
            <person name="Wilkins M.J."/>
            <person name="Karaoz U."/>
            <person name="Brodie E.L."/>
            <person name="Williams K.H."/>
            <person name="Hubbard S.S."/>
            <person name="Banfield J.F."/>
        </authorList>
    </citation>
    <scope>NUCLEOTIDE SEQUENCE [LARGE SCALE GENOMIC DNA]</scope>
</reference>
<evidence type="ECO:0000256" key="5">
    <source>
        <dbReference type="SAM" id="Phobius"/>
    </source>
</evidence>
<feature type="transmembrane region" description="Helical" evidence="5">
    <location>
        <begin position="318"/>
        <end position="336"/>
    </location>
</feature>
<feature type="transmembrane region" description="Helical" evidence="5">
    <location>
        <begin position="141"/>
        <end position="159"/>
    </location>
</feature>
<evidence type="ECO:0000313" key="7">
    <source>
        <dbReference type="EMBL" id="OGZ62188.1"/>
    </source>
</evidence>
<feature type="transmembrane region" description="Helical" evidence="5">
    <location>
        <begin position="366"/>
        <end position="386"/>
    </location>
</feature>
<feature type="transmembrane region" description="Helical" evidence="5">
    <location>
        <begin position="528"/>
        <end position="547"/>
    </location>
</feature>
<accession>A0A1G2HJW3</accession>
<dbReference type="PANTHER" id="PTHR37422">
    <property type="entry name" value="TEICHURONIC ACID BIOSYNTHESIS PROTEIN TUAE"/>
    <property type="match status" value="1"/>
</dbReference>
<feature type="transmembrane region" description="Helical" evidence="5">
    <location>
        <begin position="79"/>
        <end position="99"/>
    </location>
</feature>
<dbReference type="Pfam" id="PF04932">
    <property type="entry name" value="Wzy_C"/>
    <property type="match status" value="1"/>
</dbReference>
<evidence type="ECO:0000313" key="8">
    <source>
        <dbReference type="Proteomes" id="UP000178509"/>
    </source>
</evidence>
<feature type="transmembrane region" description="Helical" evidence="5">
    <location>
        <begin position="276"/>
        <end position="297"/>
    </location>
</feature>
<feature type="transmembrane region" description="Helical" evidence="5">
    <location>
        <begin position="199"/>
        <end position="221"/>
    </location>
</feature>
<dbReference type="EMBL" id="MHOJ01000024">
    <property type="protein sequence ID" value="OGZ62188.1"/>
    <property type="molecule type" value="Genomic_DNA"/>
</dbReference>
<dbReference type="GO" id="GO:0016020">
    <property type="term" value="C:membrane"/>
    <property type="evidence" value="ECO:0007669"/>
    <property type="project" value="UniProtKB-SubCell"/>
</dbReference>
<evidence type="ECO:0000256" key="3">
    <source>
        <dbReference type="ARBA" id="ARBA00022989"/>
    </source>
</evidence>
<evidence type="ECO:0000256" key="2">
    <source>
        <dbReference type="ARBA" id="ARBA00022692"/>
    </source>
</evidence>
<feature type="transmembrane region" description="Helical" evidence="5">
    <location>
        <begin position="165"/>
        <end position="187"/>
    </location>
</feature>
<feature type="transmembrane region" description="Helical" evidence="5">
    <location>
        <begin position="500"/>
        <end position="522"/>
    </location>
</feature>
<dbReference type="InterPro" id="IPR007016">
    <property type="entry name" value="O-antigen_ligase-rel_domated"/>
</dbReference>
<evidence type="ECO:0000259" key="6">
    <source>
        <dbReference type="Pfam" id="PF04932"/>
    </source>
</evidence>
<dbReference type="PANTHER" id="PTHR37422:SF13">
    <property type="entry name" value="LIPOPOLYSACCHARIDE BIOSYNTHESIS PROTEIN PA4999-RELATED"/>
    <property type="match status" value="1"/>
</dbReference>
<protein>
    <recommendedName>
        <fullName evidence="6">O-antigen ligase-related domain-containing protein</fullName>
    </recommendedName>
</protein>
<dbReference type="AlphaFoldDB" id="A0A1G2HJW3"/>
<keyword evidence="3 5" id="KW-1133">Transmembrane helix</keyword>
<dbReference type="InterPro" id="IPR051533">
    <property type="entry name" value="WaaL-like"/>
</dbReference>
<feature type="transmembrane region" description="Helical" evidence="5">
    <location>
        <begin position="342"/>
        <end position="359"/>
    </location>
</feature>
<keyword evidence="2 5" id="KW-0812">Transmembrane</keyword>
<feature type="transmembrane region" description="Helical" evidence="5">
    <location>
        <begin position="12"/>
        <end position="30"/>
    </location>
</feature>
<organism evidence="7 8">
    <name type="scientific">Candidatus Spechtbacteria bacterium RIFCSPLOWO2_02_FULL_38_8</name>
    <dbReference type="NCBI Taxonomy" id="1802164"/>
    <lineage>
        <taxon>Bacteria</taxon>
        <taxon>Candidatus Spechtiibacteriota</taxon>
    </lineage>
</organism>
<proteinExistence type="predicted"/>
<sequence>MNLKEIFKQPINIVFSVNLMLVFLIAFGILPRQIAFLVMGFIIGFIIGFPIKQGVNLFLRSIPFFIALPITENFDNFNIWRVVLLVIFLKWFFADFAYAKGVDAKSSTRRSFIRKRVSDWRVFVSGNWFDRTIAWVKTNQIEFAGVMFFIFAALSLLVAPDVVVGIKRIIFILNATMLFVVLRALVLKDKSNAISFIKNFAYSGLLAVGFGFLQFIAAYFVPAWIFHYWWGQVVSINMYGARWGDIVTNFGNTWFSYSGDTLRLRMFSTFPDSHSFPMYVIMTLPSIVFLFIQRYKIKVLNFRVLVASYKFTPHLHAVKVRWLLITFSLIMLALVLTGTRGIWLAILPVLLSAGVFKLIKISKKFVMVMVILSLLFLSMFPLYFGIVSFRQFQDSDFTGAASIQRIRSIVDFGETSNEARVYIWKTTLKYIKKSPVFGIGIGNYPLILSEPQSAAMAGASAHNLYLDIAATMGIFALVVFLWMLWGVFVRGIKYLKYSKIDLYSIYVAVSLFSLIWIFAYLMTDAALFDGRALLAFMAVLGIMVPIINKKRSN</sequence>
<comment type="subcellular location">
    <subcellularLocation>
        <location evidence="1">Membrane</location>
        <topology evidence="1">Multi-pass membrane protein</topology>
    </subcellularLocation>
</comment>